<accession>A0A5B7IKI2</accession>
<organism evidence="1 2">
    <name type="scientific">Portunus trituberculatus</name>
    <name type="common">Swimming crab</name>
    <name type="synonym">Neptunus trituberculatus</name>
    <dbReference type="NCBI Taxonomy" id="210409"/>
    <lineage>
        <taxon>Eukaryota</taxon>
        <taxon>Metazoa</taxon>
        <taxon>Ecdysozoa</taxon>
        <taxon>Arthropoda</taxon>
        <taxon>Crustacea</taxon>
        <taxon>Multicrustacea</taxon>
        <taxon>Malacostraca</taxon>
        <taxon>Eumalacostraca</taxon>
        <taxon>Eucarida</taxon>
        <taxon>Decapoda</taxon>
        <taxon>Pleocyemata</taxon>
        <taxon>Brachyura</taxon>
        <taxon>Eubrachyura</taxon>
        <taxon>Portunoidea</taxon>
        <taxon>Portunidae</taxon>
        <taxon>Portuninae</taxon>
        <taxon>Portunus</taxon>
    </lineage>
</organism>
<dbReference type="AlphaFoldDB" id="A0A5B7IKI2"/>
<evidence type="ECO:0000313" key="2">
    <source>
        <dbReference type="Proteomes" id="UP000324222"/>
    </source>
</evidence>
<reference evidence="1 2" key="1">
    <citation type="submission" date="2019-05" db="EMBL/GenBank/DDBJ databases">
        <title>Another draft genome of Portunus trituberculatus and its Hox gene families provides insights of decapod evolution.</title>
        <authorList>
            <person name="Jeong J.-H."/>
            <person name="Song I."/>
            <person name="Kim S."/>
            <person name="Choi T."/>
            <person name="Kim D."/>
            <person name="Ryu S."/>
            <person name="Kim W."/>
        </authorList>
    </citation>
    <scope>NUCLEOTIDE SEQUENCE [LARGE SCALE GENOMIC DNA]</scope>
    <source>
        <tissue evidence="1">Muscle</tissue>
    </source>
</reference>
<evidence type="ECO:0000313" key="1">
    <source>
        <dbReference type="EMBL" id="MPC81268.1"/>
    </source>
</evidence>
<proteinExistence type="predicted"/>
<name>A0A5B7IKI2_PORTR</name>
<protein>
    <submittedName>
        <fullName evidence="1">Uncharacterized protein</fullName>
    </submittedName>
</protein>
<dbReference type="Proteomes" id="UP000324222">
    <property type="component" value="Unassembled WGS sequence"/>
</dbReference>
<gene>
    <name evidence="1" type="ORF">E2C01_075875</name>
</gene>
<comment type="caution">
    <text evidence="1">The sequence shown here is derived from an EMBL/GenBank/DDBJ whole genome shotgun (WGS) entry which is preliminary data.</text>
</comment>
<sequence length="29" mass="3307">MMSHHLGCDVIKSAGTEVNRLNYVNNFKK</sequence>
<dbReference type="EMBL" id="VSRR010056446">
    <property type="protein sequence ID" value="MPC81268.1"/>
    <property type="molecule type" value="Genomic_DNA"/>
</dbReference>
<keyword evidence="2" id="KW-1185">Reference proteome</keyword>